<dbReference type="PRINTS" id="PR00127">
    <property type="entry name" value="CLPPROTEASEP"/>
</dbReference>
<comment type="similarity">
    <text evidence="1 6">Belongs to the peptidase S14 family.</text>
</comment>
<dbReference type="SUPFAM" id="SSF52096">
    <property type="entry name" value="ClpP/crotonase"/>
    <property type="match status" value="1"/>
</dbReference>
<evidence type="ECO:0000256" key="1">
    <source>
        <dbReference type="ARBA" id="ARBA00007039"/>
    </source>
</evidence>
<evidence type="ECO:0000256" key="3">
    <source>
        <dbReference type="ARBA" id="ARBA00022670"/>
    </source>
</evidence>
<evidence type="ECO:0000256" key="6">
    <source>
        <dbReference type="RuleBase" id="RU003567"/>
    </source>
</evidence>
<reference evidence="9" key="1">
    <citation type="submission" date="2017-06" db="EMBL/GenBank/DDBJ databases">
        <title>FDA dAtabase for Regulatory Grade micrObial Sequences (FDA-ARGOS): Supporting development and validation of Infectious Disease Dx tests.</title>
        <authorList>
            <person name="Minogue T."/>
            <person name="Wolcott M."/>
            <person name="Wasieloski L."/>
            <person name="Aguilar W."/>
            <person name="Moore D."/>
            <person name="Tallon L."/>
            <person name="Sadzewicz L."/>
            <person name="Sengamalay N."/>
            <person name="Ott S."/>
            <person name="Godinez A."/>
            <person name="Nagaraj S."/>
            <person name="Nadendla S."/>
            <person name="Geyer C."/>
            <person name="Sichtig H."/>
        </authorList>
    </citation>
    <scope>NUCLEOTIDE SEQUENCE [LARGE SCALE GENOMIC DNA]</scope>
    <source>
        <strain evidence="9">FDAARGOS_289</strain>
    </source>
</reference>
<keyword evidence="3" id="KW-0645">Protease</keyword>
<feature type="region of interest" description="Disordered" evidence="7">
    <location>
        <begin position="220"/>
        <end position="270"/>
    </location>
</feature>
<dbReference type="AlphaFoldDB" id="A0A1Z3U780"/>
<dbReference type="GeneID" id="34014179"/>
<dbReference type="GO" id="GO:0051117">
    <property type="term" value="F:ATPase binding"/>
    <property type="evidence" value="ECO:0007669"/>
    <property type="project" value="TreeGrafter"/>
</dbReference>
<organism evidence="8 9">
    <name type="scientific">Brevundimonas vesicularis</name>
    <name type="common">Pseudomonas vesicularis</name>
    <dbReference type="NCBI Taxonomy" id="41276"/>
    <lineage>
        <taxon>Bacteria</taxon>
        <taxon>Pseudomonadati</taxon>
        <taxon>Pseudomonadota</taxon>
        <taxon>Alphaproteobacteria</taxon>
        <taxon>Caulobacterales</taxon>
        <taxon>Caulobacteraceae</taxon>
        <taxon>Brevundimonas</taxon>
    </lineage>
</organism>
<dbReference type="PANTHER" id="PTHR10381">
    <property type="entry name" value="ATP-DEPENDENT CLP PROTEASE PROTEOLYTIC SUBUNIT"/>
    <property type="match status" value="1"/>
</dbReference>
<sequence length="354" mass="37035">MAVIVENQTIVLTGTVGVLYWDEPGFTAAEVALALAEIGHDADVQIRLNSDGGYASEAAAIHAALARHAGKVTVVIEGIAASAASLLAMAGDEIVMAPGSILMIHNPATMTWGTSADHETSLRYLKALEKSYAGIYAARSGRTVEQSLADMHAEVWFAPEDAVAAGYANRVGNDDATGTGAEIIEFPEREPDPLAFTMLRHEPGAFRNVPEQIKALAVANGWGKPRPTQAAAAAAPKRQEPTMTTKPTGGDSTAPKPSAPTPPAPDGNAVATARSEALAYALEVNDLCQIAGVPQRAKAFIEAETPVADIRKALASKQAADADEDEISGLHAPVRSERFSLAASMRRRVGLKEA</sequence>
<keyword evidence="5" id="KW-0720">Serine protease</keyword>
<evidence type="ECO:0000256" key="2">
    <source>
        <dbReference type="ARBA" id="ARBA00022490"/>
    </source>
</evidence>
<dbReference type="Proteomes" id="UP000197050">
    <property type="component" value="Chromosome"/>
</dbReference>
<dbReference type="Gene3D" id="3.90.226.10">
    <property type="entry name" value="2-enoyl-CoA Hydratase, Chain A, domain 1"/>
    <property type="match status" value="1"/>
</dbReference>
<dbReference type="GO" id="GO:0004252">
    <property type="term" value="F:serine-type endopeptidase activity"/>
    <property type="evidence" value="ECO:0007669"/>
    <property type="project" value="InterPro"/>
</dbReference>
<protein>
    <recommendedName>
        <fullName evidence="6">ATP-dependent Clp protease proteolytic subunit</fullName>
    </recommendedName>
</protein>
<feature type="compositionally biased region" description="Polar residues" evidence="7">
    <location>
        <begin position="241"/>
        <end position="251"/>
    </location>
</feature>
<dbReference type="InterPro" id="IPR001907">
    <property type="entry name" value="ClpP"/>
</dbReference>
<dbReference type="EMBL" id="CP022048">
    <property type="protein sequence ID" value="ASE39129.1"/>
    <property type="molecule type" value="Genomic_DNA"/>
</dbReference>
<dbReference type="GO" id="GO:0004176">
    <property type="term" value="F:ATP-dependent peptidase activity"/>
    <property type="evidence" value="ECO:0007669"/>
    <property type="project" value="InterPro"/>
</dbReference>
<proteinExistence type="inferred from homology"/>
<keyword evidence="4" id="KW-0378">Hydrolase</keyword>
<evidence type="ECO:0000256" key="7">
    <source>
        <dbReference type="SAM" id="MobiDB-lite"/>
    </source>
</evidence>
<dbReference type="Pfam" id="PF00574">
    <property type="entry name" value="CLP_protease"/>
    <property type="match status" value="1"/>
</dbReference>
<dbReference type="InterPro" id="IPR023562">
    <property type="entry name" value="ClpP/TepA"/>
</dbReference>
<gene>
    <name evidence="8" type="ORF">CEP68_06230</name>
</gene>
<dbReference type="KEGG" id="bvc:CEP68_06230"/>
<dbReference type="GO" id="GO:0006515">
    <property type="term" value="P:protein quality control for misfolded or incompletely synthesized proteins"/>
    <property type="evidence" value="ECO:0007669"/>
    <property type="project" value="TreeGrafter"/>
</dbReference>
<dbReference type="InterPro" id="IPR029045">
    <property type="entry name" value="ClpP/crotonase-like_dom_sf"/>
</dbReference>
<evidence type="ECO:0000256" key="5">
    <source>
        <dbReference type="ARBA" id="ARBA00022825"/>
    </source>
</evidence>
<dbReference type="NCBIfam" id="NF045542">
    <property type="entry name" value="Clp_rel_HeadMat"/>
    <property type="match status" value="1"/>
</dbReference>
<evidence type="ECO:0000256" key="4">
    <source>
        <dbReference type="ARBA" id="ARBA00022801"/>
    </source>
</evidence>
<dbReference type="GO" id="GO:0009368">
    <property type="term" value="C:endopeptidase Clp complex"/>
    <property type="evidence" value="ECO:0007669"/>
    <property type="project" value="TreeGrafter"/>
</dbReference>
<accession>A0A1Z3U780</accession>
<keyword evidence="2" id="KW-0963">Cytoplasm</keyword>
<evidence type="ECO:0000313" key="9">
    <source>
        <dbReference type="Proteomes" id="UP000197050"/>
    </source>
</evidence>
<evidence type="ECO:0000313" key="8">
    <source>
        <dbReference type="EMBL" id="ASE39129.1"/>
    </source>
</evidence>
<dbReference type="PANTHER" id="PTHR10381:SF70">
    <property type="entry name" value="ATP-DEPENDENT CLP PROTEASE PROTEOLYTIC SUBUNIT"/>
    <property type="match status" value="1"/>
</dbReference>
<name>A0A1Z3U780_BREVE</name>
<dbReference type="RefSeq" id="WP_088582448.1">
    <property type="nucleotide sequence ID" value="NZ_CP022048.2"/>
</dbReference>